<dbReference type="EMBL" id="BMJE01000003">
    <property type="protein sequence ID" value="GGB74458.1"/>
    <property type="molecule type" value="Genomic_DNA"/>
</dbReference>
<dbReference type="InterPro" id="IPR016047">
    <property type="entry name" value="M23ase_b-sheet_dom"/>
</dbReference>
<dbReference type="InterPro" id="IPR050570">
    <property type="entry name" value="Cell_wall_metabolism_enzyme"/>
</dbReference>
<feature type="domain" description="M23ase beta-sheet core" evidence="2">
    <location>
        <begin position="47"/>
        <end position="115"/>
    </location>
</feature>
<dbReference type="InterPro" id="IPR011055">
    <property type="entry name" value="Dup_hybrid_motif"/>
</dbReference>
<comment type="caution">
    <text evidence="3">The sequence shown here is derived from an EMBL/GenBank/DDBJ whole genome shotgun (WGS) entry which is preliminary data.</text>
</comment>
<keyword evidence="1" id="KW-0732">Signal</keyword>
<dbReference type="RefSeq" id="WP_188620446.1">
    <property type="nucleotide sequence ID" value="NZ_BMJE01000003.1"/>
</dbReference>
<gene>
    <name evidence="3" type="ORF">GCM10007424_12970</name>
</gene>
<keyword evidence="4" id="KW-1185">Reference proteome</keyword>
<evidence type="ECO:0000313" key="3">
    <source>
        <dbReference type="EMBL" id="GGB74458.1"/>
    </source>
</evidence>
<reference evidence="4" key="1">
    <citation type="journal article" date="2019" name="Int. J. Syst. Evol. Microbiol.">
        <title>The Global Catalogue of Microorganisms (GCM) 10K type strain sequencing project: providing services to taxonomists for standard genome sequencing and annotation.</title>
        <authorList>
            <consortium name="The Broad Institute Genomics Platform"/>
            <consortium name="The Broad Institute Genome Sequencing Center for Infectious Disease"/>
            <person name="Wu L."/>
            <person name="Ma J."/>
        </authorList>
    </citation>
    <scope>NUCLEOTIDE SEQUENCE [LARGE SCALE GENOMIC DNA]</scope>
    <source>
        <strain evidence="4">CGMCC 1.15461</strain>
    </source>
</reference>
<dbReference type="CDD" id="cd12797">
    <property type="entry name" value="M23_peptidase"/>
    <property type="match status" value="1"/>
</dbReference>
<accession>A0ABQ1JSU1</accession>
<dbReference type="Gene3D" id="2.70.70.10">
    <property type="entry name" value="Glucose Permease (Domain IIA)"/>
    <property type="match status" value="1"/>
</dbReference>
<evidence type="ECO:0000259" key="2">
    <source>
        <dbReference type="Pfam" id="PF01551"/>
    </source>
</evidence>
<dbReference type="Pfam" id="PF01551">
    <property type="entry name" value="Peptidase_M23"/>
    <property type="match status" value="1"/>
</dbReference>
<dbReference type="Proteomes" id="UP000615760">
    <property type="component" value="Unassembled WGS sequence"/>
</dbReference>
<feature type="chain" id="PRO_5046494106" evidence="1">
    <location>
        <begin position="17"/>
        <end position="573"/>
    </location>
</feature>
<feature type="signal peptide" evidence="1">
    <location>
        <begin position="1"/>
        <end position="16"/>
    </location>
</feature>
<organism evidence="3 4">
    <name type="scientific">Flavobacterium suaedae</name>
    <dbReference type="NCBI Taxonomy" id="1767027"/>
    <lineage>
        <taxon>Bacteria</taxon>
        <taxon>Pseudomonadati</taxon>
        <taxon>Bacteroidota</taxon>
        <taxon>Flavobacteriia</taxon>
        <taxon>Flavobacteriales</taxon>
        <taxon>Flavobacteriaceae</taxon>
        <taxon>Flavobacterium</taxon>
    </lineage>
</organism>
<evidence type="ECO:0000256" key="1">
    <source>
        <dbReference type="SAM" id="SignalP"/>
    </source>
</evidence>
<sequence length="573" mass="64641">MRLRYILLLVTACAFAQNQYPEDYFQSPLDLPVHPSGTFGELRSNHFHAGLDYRTNQRTGLPVHAAASGYVSRIKVSSYGYGTALYIDHPNGYTTVYGHLSAYAPKIDDVVRAAQYKNQSFDIELFFRAGEIPVEKGELVALSGNTGGSGGPHLHFEYRDTKTSKIINPLHFGLRKLMKDNSAPNLYGLRVYPLTDETVINGGNEPIGIKYRRLSDGTYLANTIKVNGKVGLGINTADRSQGSTSRNGVYKIETYHNNEPDFNLTFDTFSFSETRYVNNLIDYSYYHNNRQRYQKLFVQTPYSLSLVKANTSDGAIMVTPENNVQEYKIEVSDFHGNKTVIKGKIEYSDAPATNITPKPTTSYFVDASEDNNYAKDGVSVYIPAGTFYEDFYMDFDVKDSVLYLHDDEVPVHKYFTVTFDASHLSPEVAEKTFIEGFSGNRRNYHNSTLKNGKLTARVRSLGKFKLDQDTTPPKIYSPSFTEGKWLSTKDSFSLKISDDLSGIGTYNAWLNGKWILMHYDYKTRVIFHNFSDGIVDEGKNELKVVVTDNVGNSTTFETHFFRTQNNAPVESNK</sequence>
<evidence type="ECO:0000313" key="4">
    <source>
        <dbReference type="Proteomes" id="UP000615760"/>
    </source>
</evidence>
<protein>
    <submittedName>
        <fullName evidence="3">Peptidase M23</fullName>
    </submittedName>
</protein>
<dbReference type="PANTHER" id="PTHR21666">
    <property type="entry name" value="PEPTIDASE-RELATED"/>
    <property type="match status" value="1"/>
</dbReference>
<name>A0ABQ1JSU1_9FLAO</name>
<dbReference type="PANTHER" id="PTHR21666:SF285">
    <property type="entry name" value="M23 FAMILY METALLOPEPTIDASE"/>
    <property type="match status" value="1"/>
</dbReference>
<proteinExistence type="predicted"/>
<dbReference type="SUPFAM" id="SSF51261">
    <property type="entry name" value="Duplicated hybrid motif"/>
    <property type="match status" value="1"/>
</dbReference>